<dbReference type="KEGG" id="lez:GLE_1267"/>
<sequence length="159" mass="16993">MDVRAIRIAACTLALSLIAFSAVAAGGKGVTWRKAGHANGVDRVACFSPECDAYQGDTVCSARLPVLCLNQDGAPSPVPTDFYNGWAKGNIALSRAVRGDSFKSRGEADAFCRAEFGPGYRMASHHDGDGGWGWQAYGNIDATTRFWITVIDQPSSCWN</sequence>
<dbReference type="PATRIC" id="fig|69.6.peg.1251"/>
<dbReference type="AlphaFoldDB" id="A0A0S2DDT0"/>
<accession>A0A0S2DDT0</accession>
<gene>
    <name evidence="1" type="ORF">GLE_1267</name>
</gene>
<reference evidence="1 2" key="1">
    <citation type="submission" date="2015-11" db="EMBL/GenBank/DDBJ databases">
        <title>Genome sequences of Lysobacter enzymogenes strain C3 and Lysobacter antibioticus ATCC 29479.</title>
        <authorList>
            <person name="Kobayashi D.Y."/>
        </authorList>
    </citation>
    <scope>NUCLEOTIDE SEQUENCE [LARGE SCALE GENOMIC DNA]</scope>
    <source>
        <strain evidence="1 2">C3</strain>
    </source>
</reference>
<organism evidence="1 2">
    <name type="scientific">Lysobacter enzymogenes</name>
    <dbReference type="NCBI Taxonomy" id="69"/>
    <lineage>
        <taxon>Bacteria</taxon>
        <taxon>Pseudomonadati</taxon>
        <taxon>Pseudomonadota</taxon>
        <taxon>Gammaproteobacteria</taxon>
        <taxon>Lysobacterales</taxon>
        <taxon>Lysobacteraceae</taxon>
        <taxon>Lysobacter</taxon>
    </lineage>
</organism>
<name>A0A0S2DDT0_LYSEN</name>
<dbReference type="EMBL" id="CP013140">
    <property type="protein sequence ID" value="ALN56624.1"/>
    <property type="molecule type" value="Genomic_DNA"/>
</dbReference>
<protein>
    <submittedName>
        <fullName evidence="1">Uncharacterized protein</fullName>
    </submittedName>
</protein>
<dbReference type="OrthoDB" id="583296at2"/>
<evidence type="ECO:0000313" key="2">
    <source>
        <dbReference type="Proteomes" id="UP000061569"/>
    </source>
</evidence>
<evidence type="ECO:0000313" key="1">
    <source>
        <dbReference type="EMBL" id="ALN56624.1"/>
    </source>
</evidence>
<dbReference type="Proteomes" id="UP000061569">
    <property type="component" value="Chromosome"/>
</dbReference>
<dbReference type="RefSeq" id="WP_057946642.1">
    <property type="nucleotide sequence ID" value="NZ_CP110813.1"/>
</dbReference>
<proteinExistence type="predicted"/>